<evidence type="ECO:0000256" key="6">
    <source>
        <dbReference type="ARBA" id="ARBA00022475"/>
    </source>
</evidence>
<dbReference type="FunFam" id="1.20.1410.10:FF:000003">
    <property type="entry name" value="Transmembrane protein 98"/>
    <property type="match status" value="1"/>
</dbReference>
<dbReference type="Proteomes" id="UP000695026">
    <property type="component" value="Unplaced"/>
</dbReference>
<keyword evidence="7" id="KW-0964">Secreted</keyword>
<evidence type="ECO:0000313" key="14">
    <source>
        <dbReference type="RefSeq" id="XP_025023482.1"/>
    </source>
</evidence>
<gene>
    <name evidence="14" type="primary">TMEM98</name>
</gene>
<dbReference type="CTD" id="26022"/>
<evidence type="ECO:0000256" key="4">
    <source>
        <dbReference type="ARBA" id="ARBA00011024"/>
    </source>
</evidence>
<dbReference type="AlphaFoldDB" id="A0A9F5MY49"/>
<evidence type="ECO:0000256" key="3">
    <source>
        <dbReference type="ARBA" id="ARBA00004648"/>
    </source>
</evidence>
<evidence type="ECO:0000256" key="8">
    <source>
        <dbReference type="ARBA" id="ARBA00022692"/>
    </source>
</evidence>
<evidence type="ECO:0000256" key="9">
    <source>
        <dbReference type="ARBA" id="ARBA00022824"/>
    </source>
</evidence>
<dbReference type="GeneID" id="103060537"/>
<dbReference type="GO" id="GO:0005886">
    <property type="term" value="C:plasma membrane"/>
    <property type="evidence" value="ECO:0007669"/>
    <property type="project" value="UniProtKB-SubCell"/>
</dbReference>
<dbReference type="GO" id="GO:0005789">
    <property type="term" value="C:endoplasmic reticulum membrane"/>
    <property type="evidence" value="ECO:0007669"/>
    <property type="project" value="UniProtKB-SubCell"/>
</dbReference>
<dbReference type="RefSeq" id="XP_025023482.1">
    <property type="nucleotide sequence ID" value="XM_025167714.1"/>
</dbReference>
<reference evidence="14" key="1">
    <citation type="submission" date="2025-08" db="UniProtKB">
        <authorList>
            <consortium name="RefSeq"/>
        </authorList>
    </citation>
    <scope>IDENTIFICATION</scope>
    <source>
        <tissue evidence="14">Liver</tissue>
    </source>
</reference>
<dbReference type="InterPro" id="IPR029668">
    <property type="entry name" value="TMEM98"/>
</dbReference>
<evidence type="ECO:0000256" key="7">
    <source>
        <dbReference type="ARBA" id="ARBA00022525"/>
    </source>
</evidence>
<evidence type="ECO:0000256" key="2">
    <source>
        <dbReference type="ARBA" id="ARBA00004550"/>
    </source>
</evidence>
<dbReference type="PANTHER" id="PTHR32510:SF3">
    <property type="entry name" value="TRANSMEMBRANE PROTEIN 98"/>
    <property type="match status" value="1"/>
</dbReference>
<dbReference type="OrthoDB" id="5978425at2759"/>
<evidence type="ECO:0000256" key="5">
    <source>
        <dbReference type="ARBA" id="ARBA00014380"/>
    </source>
</evidence>
<evidence type="ECO:0000256" key="11">
    <source>
        <dbReference type="ARBA" id="ARBA00023136"/>
    </source>
</evidence>
<dbReference type="KEGG" id="pbi:103060537"/>
<evidence type="ECO:0000256" key="10">
    <source>
        <dbReference type="ARBA" id="ARBA00022989"/>
    </source>
</evidence>
<keyword evidence="11 12" id="KW-0472">Membrane</keyword>
<keyword evidence="6" id="KW-1003">Cell membrane</keyword>
<dbReference type="PANTHER" id="PTHR32510">
    <property type="entry name" value="TRANSMEMBRANE PROTEIN 98"/>
    <property type="match status" value="1"/>
</dbReference>
<sequence>METVVIVAIGVLATIFLASFVALVVVCRQRYCRPKDFLSHYDTRPIVDLTGTMETQSEPSELEMDDVVITNPHIEAILANEEWIDDASGLVSHCIAILKICHTLTEKLVAMTMGSGAQMKSPASLSDIIVVAKRISPRVDDVVRSMYPPLDPKLLDARTTALLLSVSHLVLITRHACHSPGRMDWIDQSLSAAEEHVSVLREAALASEAERAGPGAEGFLQEPSHPCLFGLMYFILKMTELHRLSCIWISDIETYMLAWGRDL</sequence>
<keyword evidence="10 12" id="KW-1133">Transmembrane helix</keyword>
<protein>
    <recommendedName>
        <fullName evidence="5">Transmembrane protein 98</fullName>
    </recommendedName>
</protein>
<keyword evidence="8 12" id="KW-0812">Transmembrane</keyword>
<evidence type="ECO:0000313" key="13">
    <source>
        <dbReference type="Proteomes" id="UP000695026"/>
    </source>
</evidence>
<dbReference type="Gene3D" id="1.20.1410.10">
    <property type="entry name" value="I/LWEQ domain"/>
    <property type="match status" value="1"/>
</dbReference>
<accession>A0A9F5MY49</accession>
<proteinExistence type="inferred from homology"/>
<keyword evidence="13" id="KW-1185">Reference proteome</keyword>
<comment type="subcellular location">
    <subcellularLocation>
        <location evidence="1">Cell membrane</location>
        <topology evidence="1">Single-pass type II membrane protein</topology>
    </subcellularLocation>
    <subcellularLocation>
        <location evidence="3">Endoplasmic reticulum membrane</location>
        <topology evidence="3">Single-pass type II membrane protein</topology>
    </subcellularLocation>
    <subcellularLocation>
        <location evidence="2">Secreted</location>
        <location evidence="2">Extracellular exosome</location>
    </subcellularLocation>
</comment>
<keyword evidence="9" id="KW-0256">Endoplasmic reticulum</keyword>
<evidence type="ECO:0000256" key="1">
    <source>
        <dbReference type="ARBA" id="ARBA00004401"/>
    </source>
</evidence>
<comment type="similarity">
    <text evidence="4">Belongs to the TMEM98 family.</text>
</comment>
<dbReference type="OMA" id="HMEVIRE"/>
<feature type="transmembrane region" description="Helical" evidence="12">
    <location>
        <begin position="6"/>
        <end position="27"/>
    </location>
</feature>
<name>A0A9F5MY49_PYTBI</name>
<evidence type="ECO:0000256" key="12">
    <source>
        <dbReference type="SAM" id="Phobius"/>
    </source>
</evidence>
<organism evidence="13 14">
    <name type="scientific">Python bivittatus</name>
    <name type="common">Burmese python</name>
    <name type="synonym">Python molurus bivittatus</name>
    <dbReference type="NCBI Taxonomy" id="176946"/>
    <lineage>
        <taxon>Eukaryota</taxon>
        <taxon>Metazoa</taxon>
        <taxon>Chordata</taxon>
        <taxon>Craniata</taxon>
        <taxon>Vertebrata</taxon>
        <taxon>Euteleostomi</taxon>
        <taxon>Lepidosauria</taxon>
        <taxon>Squamata</taxon>
        <taxon>Bifurcata</taxon>
        <taxon>Unidentata</taxon>
        <taxon>Episquamata</taxon>
        <taxon>Toxicofera</taxon>
        <taxon>Serpentes</taxon>
        <taxon>Henophidia</taxon>
        <taxon>Pythonidae</taxon>
        <taxon>Python</taxon>
    </lineage>
</organism>
<dbReference type="GO" id="GO:0005615">
    <property type="term" value="C:extracellular space"/>
    <property type="evidence" value="ECO:0007669"/>
    <property type="project" value="UniProtKB-ARBA"/>
</dbReference>